<dbReference type="AlphaFoldDB" id="W6ZIE8"/>
<organism evidence="2 3">
    <name type="scientific">Bipolaris oryzae ATCC 44560</name>
    <dbReference type="NCBI Taxonomy" id="930090"/>
    <lineage>
        <taxon>Eukaryota</taxon>
        <taxon>Fungi</taxon>
        <taxon>Dikarya</taxon>
        <taxon>Ascomycota</taxon>
        <taxon>Pezizomycotina</taxon>
        <taxon>Dothideomycetes</taxon>
        <taxon>Pleosporomycetidae</taxon>
        <taxon>Pleosporales</taxon>
        <taxon>Pleosporineae</taxon>
        <taxon>Pleosporaceae</taxon>
        <taxon>Bipolaris</taxon>
    </lineage>
</organism>
<dbReference type="EMBL" id="KI964033">
    <property type="protein sequence ID" value="EUC43301.1"/>
    <property type="molecule type" value="Genomic_DNA"/>
</dbReference>
<dbReference type="Proteomes" id="UP000054032">
    <property type="component" value="Unassembled WGS sequence"/>
</dbReference>
<evidence type="ECO:0000313" key="2">
    <source>
        <dbReference type="EMBL" id="EUC43301.1"/>
    </source>
</evidence>
<keyword evidence="3" id="KW-1185">Reference proteome</keyword>
<dbReference type="GeneID" id="19121262"/>
<evidence type="ECO:0000313" key="3">
    <source>
        <dbReference type="Proteomes" id="UP000054032"/>
    </source>
</evidence>
<accession>W6ZIE8</accession>
<dbReference type="HOGENOM" id="CLU_1180042_0_0_1"/>
<feature type="compositionally biased region" description="Low complexity" evidence="1">
    <location>
        <begin position="192"/>
        <end position="214"/>
    </location>
</feature>
<evidence type="ECO:0000256" key="1">
    <source>
        <dbReference type="SAM" id="MobiDB-lite"/>
    </source>
</evidence>
<dbReference type="KEGG" id="bor:COCMIDRAFT_28194"/>
<sequence>MARGDGDDGGGGWCRRSRPWLGEGEVAGCAALHWATLGRAGLLAVLQLQQAGVASAFASGLAPSLARTRSAHTGTSRVPGEEGSVGGAGRQEWHRNAGLARASGQWRRSHTTTAGPLISTQLRASDEGVTSETAVPRYSGTERWRADASMVAAKRGRRVSQQLGPLVVAAFQSTGSQGAREPGSQVGGKRQTGTSNNSSSNSSNSSSSTSTGTSCASHGGTGQALPCDCGQSMDA</sequence>
<proteinExistence type="predicted"/>
<feature type="region of interest" description="Disordered" evidence="1">
    <location>
        <begin position="67"/>
        <end position="92"/>
    </location>
</feature>
<dbReference type="RefSeq" id="XP_007690157.1">
    <property type="nucleotide sequence ID" value="XM_007691967.1"/>
</dbReference>
<name>W6ZIE8_COCMI</name>
<feature type="region of interest" description="Disordered" evidence="1">
    <location>
        <begin position="173"/>
        <end position="235"/>
    </location>
</feature>
<protein>
    <submittedName>
        <fullName evidence="2">Uncharacterized protein</fullName>
    </submittedName>
</protein>
<gene>
    <name evidence="2" type="ORF">COCMIDRAFT_28194</name>
</gene>
<reference evidence="2 3" key="1">
    <citation type="journal article" date="2013" name="PLoS Genet.">
        <title>Comparative genome structure, secondary metabolite, and effector coding capacity across Cochliobolus pathogens.</title>
        <authorList>
            <person name="Condon B.J."/>
            <person name="Leng Y."/>
            <person name="Wu D."/>
            <person name="Bushley K.E."/>
            <person name="Ohm R.A."/>
            <person name="Otillar R."/>
            <person name="Martin J."/>
            <person name="Schackwitz W."/>
            <person name="Grimwood J."/>
            <person name="MohdZainudin N."/>
            <person name="Xue C."/>
            <person name="Wang R."/>
            <person name="Manning V.A."/>
            <person name="Dhillon B."/>
            <person name="Tu Z.J."/>
            <person name="Steffenson B.J."/>
            <person name="Salamov A."/>
            <person name="Sun H."/>
            <person name="Lowry S."/>
            <person name="LaButti K."/>
            <person name="Han J."/>
            <person name="Copeland A."/>
            <person name="Lindquist E."/>
            <person name="Barry K."/>
            <person name="Schmutz J."/>
            <person name="Baker S.E."/>
            <person name="Ciuffetti L.M."/>
            <person name="Grigoriev I.V."/>
            <person name="Zhong S."/>
            <person name="Turgeon B.G."/>
        </authorList>
    </citation>
    <scope>NUCLEOTIDE SEQUENCE [LARGE SCALE GENOMIC DNA]</scope>
    <source>
        <strain evidence="2 3">ATCC 44560</strain>
    </source>
</reference>